<evidence type="ECO:0000313" key="4">
    <source>
        <dbReference type="Proteomes" id="UP000630445"/>
    </source>
</evidence>
<organism evidence="3 5">
    <name type="scientific">Aspergillus hiratsukae</name>
    <dbReference type="NCBI Taxonomy" id="1194566"/>
    <lineage>
        <taxon>Eukaryota</taxon>
        <taxon>Fungi</taxon>
        <taxon>Dikarya</taxon>
        <taxon>Ascomycota</taxon>
        <taxon>Pezizomycotina</taxon>
        <taxon>Eurotiomycetes</taxon>
        <taxon>Eurotiomycetidae</taxon>
        <taxon>Eurotiales</taxon>
        <taxon>Aspergillaceae</taxon>
        <taxon>Aspergillus</taxon>
        <taxon>Aspergillus subgen. Fumigati</taxon>
    </lineage>
</organism>
<feature type="region of interest" description="Disordered" evidence="1">
    <location>
        <begin position="211"/>
        <end position="234"/>
    </location>
</feature>
<feature type="region of interest" description="Disordered" evidence="1">
    <location>
        <begin position="25"/>
        <end position="58"/>
    </location>
</feature>
<protein>
    <submittedName>
        <fullName evidence="3">Uncharacterized protein</fullName>
    </submittedName>
</protein>
<dbReference type="InterPro" id="IPR039498">
    <property type="entry name" value="NTP_transf_5"/>
</dbReference>
<dbReference type="OrthoDB" id="2740262at2759"/>
<feature type="compositionally biased region" description="Low complexity" evidence="1">
    <location>
        <begin position="40"/>
        <end position="51"/>
    </location>
</feature>
<name>A0A8H6QF61_9EURO</name>
<dbReference type="EMBL" id="JACBAD010001772">
    <property type="protein sequence ID" value="KAF7134051.1"/>
    <property type="molecule type" value="Genomic_DNA"/>
</dbReference>
<dbReference type="Proteomes" id="UP000630445">
    <property type="component" value="Unassembled WGS sequence"/>
</dbReference>
<evidence type="ECO:0000256" key="1">
    <source>
        <dbReference type="SAM" id="MobiDB-lite"/>
    </source>
</evidence>
<dbReference type="Gene3D" id="3.30.460.40">
    <property type="match status" value="1"/>
</dbReference>
<evidence type="ECO:0000313" key="5">
    <source>
        <dbReference type="Proteomes" id="UP000662466"/>
    </source>
</evidence>
<sequence length="234" mass="26506">MAAEKGPSKAGKACGKVKSALNLKKRFSKMNIRDEDKTQKTPTQKAPTQEQKGNERTRQCKDVFNEAERALNEGGIEYGVVGGAALYTYGQLRMTKDLDILVPKGQVRRARHALRDNSGGRFNWDRAYSHDHMWYELAHRCVNIDVVSPEQLDLPQNFLETQNGARITHHGRRLVNPHGILQMKRLALQSRTSAHDAEDIEWLEENMEQLDREIAPQGPRGRVSSDAARQGPRQ</sequence>
<dbReference type="SUPFAM" id="SSF81301">
    <property type="entry name" value="Nucleotidyltransferase"/>
    <property type="match status" value="1"/>
</dbReference>
<accession>A0A8H6QF61</accession>
<gene>
    <name evidence="2" type="ORF">CNMCM5793_005631</name>
    <name evidence="3" type="ORF">CNMCM6106_006277</name>
</gene>
<proteinExistence type="predicted"/>
<dbReference type="EMBL" id="JACBAF010001893">
    <property type="protein sequence ID" value="KAF7171971.1"/>
    <property type="molecule type" value="Genomic_DNA"/>
</dbReference>
<dbReference type="AlphaFoldDB" id="A0A8H6QF61"/>
<reference evidence="3" key="1">
    <citation type="submission" date="2020-06" db="EMBL/GenBank/DDBJ databases">
        <title>Draft genome sequences of strains closely related to Aspergillus parafelis and Aspergillus hiratsukae.</title>
        <authorList>
            <person name="Dos Santos R.A.C."/>
            <person name="Rivero-Menendez O."/>
            <person name="Steenwyk J.L."/>
            <person name="Mead M.E."/>
            <person name="Goldman G.H."/>
            <person name="Alastruey-Izquierdo A."/>
            <person name="Rokas A."/>
        </authorList>
    </citation>
    <scope>NUCLEOTIDE SEQUENCE</scope>
    <source>
        <strain evidence="2">CNM-CM5793</strain>
        <strain evidence="3">CNM-CM6106</strain>
    </source>
</reference>
<evidence type="ECO:0000313" key="2">
    <source>
        <dbReference type="EMBL" id="KAF7134051.1"/>
    </source>
</evidence>
<dbReference type="Pfam" id="PF14907">
    <property type="entry name" value="NTP_transf_5"/>
    <property type="match status" value="1"/>
</dbReference>
<evidence type="ECO:0000313" key="3">
    <source>
        <dbReference type="EMBL" id="KAF7171971.1"/>
    </source>
</evidence>
<dbReference type="Proteomes" id="UP000662466">
    <property type="component" value="Unassembled WGS sequence"/>
</dbReference>
<comment type="caution">
    <text evidence="3">The sequence shown here is derived from an EMBL/GenBank/DDBJ whole genome shotgun (WGS) entry which is preliminary data.</text>
</comment>
<keyword evidence="4" id="KW-1185">Reference proteome</keyword>
<dbReference type="InterPro" id="IPR043519">
    <property type="entry name" value="NT_sf"/>
</dbReference>